<accession>A0A2S7SWD9</accession>
<feature type="domain" description="Glycosyltransferase 2-like" evidence="1">
    <location>
        <begin position="4"/>
        <end position="122"/>
    </location>
</feature>
<evidence type="ECO:0000313" key="3">
    <source>
        <dbReference type="Proteomes" id="UP000239872"/>
    </source>
</evidence>
<name>A0A2S7SWD9_9BACT</name>
<dbReference type="PANTHER" id="PTHR10859:SF91">
    <property type="entry name" value="DOLICHYL-PHOSPHATE BETA-GLUCOSYLTRANSFERASE"/>
    <property type="match status" value="1"/>
</dbReference>
<dbReference type="PANTHER" id="PTHR10859">
    <property type="entry name" value="GLYCOSYL TRANSFERASE"/>
    <property type="match status" value="1"/>
</dbReference>
<dbReference type="Gene3D" id="3.90.550.10">
    <property type="entry name" value="Spore Coat Polysaccharide Biosynthesis Protein SpsA, Chain A"/>
    <property type="match status" value="1"/>
</dbReference>
<comment type="caution">
    <text evidence="2">The sequence shown here is derived from an EMBL/GenBank/DDBJ whole genome shotgun (WGS) entry which is preliminary data.</text>
</comment>
<evidence type="ECO:0000259" key="1">
    <source>
        <dbReference type="Pfam" id="PF00535"/>
    </source>
</evidence>
<dbReference type="AlphaFoldDB" id="A0A2S7SWD9"/>
<dbReference type="EMBL" id="PPSL01000003">
    <property type="protein sequence ID" value="PQJ10905.1"/>
    <property type="molecule type" value="Genomic_DNA"/>
</dbReference>
<dbReference type="OrthoDB" id="952827at2"/>
<dbReference type="Proteomes" id="UP000239872">
    <property type="component" value="Unassembled WGS sequence"/>
</dbReference>
<dbReference type="Pfam" id="PF00535">
    <property type="entry name" value="Glycos_transf_2"/>
    <property type="match status" value="1"/>
</dbReference>
<keyword evidence="3" id="KW-1185">Reference proteome</keyword>
<gene>
    <name evidence="2" type="ORF">CJD36_013115</name>
</gene>
<dbReference type="RefSeq" id="WP_105039632.1">
    <property type="nucleotide sequence ID" value="NZ_PPSL01000003.1"/>
</dbReference>
<protein>
    <recommendedName>
        <fullName evidence="1">Glycosyltransferase 2-like domain-containing protein</fullName>
    </recommendedName>
</protein>
<dbReference type="InterPro" id="IPR001173">
    <property type="entry name" value="Glyco_trans_2-like"/>
</dbReference>
<reference evidence="2 3" key="1">
    <citation type="submission" date="2018-01" db="EMBL/GenBank/DDBJ databases">
        <title>A novel member of the phylum Bacteroidetes isolated from glacier ice.</title>
        <authorList>
            <person name="Liu Q."/>
            <person name="Xin Y.-H."/>
        </authorList>
    </citation>
    <scope>NUCLEOTIDE SEQUENCE [LARGE SCALE GENOMIC DNA]</scope>
    <source>
        <strain evidence="2 3">RB1R16</strain>
    </source>
</reference>
<evidence type="ECO:0000313" key="2">
    <source>
        <dbReference type="EMBL" id="PQJ10905.1"/>
    </source>
</evidence>
<organism evidence="2 3">
    <name type="scientific">Flavipsychrobacter stenotrophus</name>
    <dbReference type="NCBI Taxonomy" id="2077091"/>
    <lineage>
        <taxon>Bacteria</taxon>
        <taxon>Pseudomonadati</taxon>
        <taxon>Bacteroidota</taxon>
        <taxon>Chitinophagia</taxon>
        <taxon>Chitinophagales</taxon>
        <taxon>Chitinophagaceae</taxon>
        <taxon>Flavipsychrobacter</taxon>
    </lineage>
</organism>
<dbReference type="GO" id="GO:0006487">
    <property type="term" value="P:protein N-linked glycosylation"/>
    <property type="evidence" value="ECO:0007669"/>
    <property type="project" value="TreeGrafter"/>
</dbReference>
<proteinExistence type="predicted"/>
<dbReference type="SUPFAM" id="SSF53448">
    <property type="entry name" value="Nucleotide-diphospho-sugar transferases"/>
    <property type="match status" value="1"/>
</dbReference>
<dbReference type="InterPro" id="IPR029044">
    <property type="entry name" value="Nucleotide-diphossugar_trans"/>
</dbReference>
<sequence length="236" mass="27200">MNVSLILPCYNPPQDWERNVYTNYVAFCDRINDKAELIMVIDGVSESITGEQLIYLQQNIPLLKLIQYAENRGKGYALRQGVAAATGNIILYTDIDFPYTIESMYAVYNDLKNDFHDVAIGVKNESYYTHIPPVRKAISQALRAMIKTFLSLPVTDTQCGLKGFKQTVKPLFLKTTIDRYLFDLEFVRNCYGSRHHTIHPIPVALNEQVHFRKMNYRILLPELLNFAMLLTKKPNE</sequence>